<dbReference type="Proteomes" id="UP001212841">
    <property type="component" value="Unassembled WGS sequence"/>
</dbReference>
<feature type="region of interest" description="Disordered" evidence="1">
    <location>
        <begin position="125"/>
        <end position="163"/>
    </location>
</feature>
<name>A0AAD5S1C8_9FUNG</name>
<gene>
    <name evidence="2" type="ORF">HK097_005535</name>
</gene>
<evidence type="ECO:0000313" key="3">
    <source>
        <dbReference type="Proteomes" id="UP001212841"/>
    </source>
</evidence>
<organism evidence="2 3">
    <name type="scientific">Rhizophlyctis rosea</name>
    <dbReference type="NCBI Taxonomy" id="64517"/>
    <lineage>
        <taxon>Eukaryota</taxon>
        <taxon>Fungi</taxon>
        <taxon>Fungi incertae sedis</taxon>
        <taxon>Chytridiomycota</taxon>
        <taxon>Chytridiomycota incertae sedis</taxon>
        <taxon>Chytridiomycetes</taxon>
        <taxon>Rhizophlyctidales</taxon>
        <taxon>Rhizophlyctidaceae</taxon>
        <taxon>Rhizophlyctis</taxon>
    </lineage>
</organism>
<evidence type="ECO:0000313" key="2">
    <source>
        <dbReference type="EMBL" id="KAJ3030904.1"/>
    </source>
</evidence>
<dbReference type="AlphaFoldDB" id="A0AAD5S1C8"/>
<accession>A0AAD5S1C8</accession>
<comment type="caution">
    <text evidence="2">The sequence shown here is derived from an EMBL/GenBank/DDBJ whole genome shotgun (WGS) entry which is preliminary data.</text>
</comment>
<proteinExistence type="predicted"/>
<keyword evidence="3" id="KW-1185">Reference proteome</keyword>
<dbReference type="EMBL" id="JADGJD010002598">
    <property type="protein sequence ID" value="KAJ3030904.1"/>
    <property type="molecule type" value="Genomic_DNA"/>
</dbReference>
<reference evidence="2" key="1">
    <citation type="submission" date="2020-05" db="EMBL/GenBank/DDBJ databases">
        <title>Phylogenomic resolution of chytrid fungi.</title>
        <authorList>
            <person name="Stajich J.E."/>
            <person name="Amses K."/>
            <person name="Simmons R."/>
            <person name="Seto K."/>
            <person name="Myers J."/>
            <person name="Bonds A."/>
            <person name="Quandt C.A."/>
            <person name="Barry K."/>
            <person name="Liu P."/>
            <person name="Grigoriev I."/>
            <person name="Longcore J.E."/>
            <person name="James T.Y."/>
        </authorList>
    </citation>
    <scope>NUCLEOTIDE SEQUENCE</scope>
    <source>
        <strain evidence="2">JEL0318</strain>
    </source>
</reference>
<feature type="compositionally biased region" description="Low complexity" evidence="1">
    <location>
        <begin position="125"/>
        <end position="144"/>
    </location>
</feature>
<protein>
    <submittedName>
        <fullName evidence="2">Uncharacterized protein</fullName>
    </submittedName>
</protein>
<evidence type="ECO:0000256" key="1">
    <source>
        <dbReference type="SAM" id="MobiDB-lite"/>
    </source>
</evidence>
<sequence>MPPKYTIDKTKRAVANQIRDATTKQKDMIKLLSDEYEVIQSNKIAQFYEQYDGDEAAIRTALDEKLAVYREWFRSPKRAGEKRTAVEQEVEGTKKLFKRAKPFKEKVLSDRIAALTATQNQLLTIAAANPTPPTTASSSRANSPDLLDELLNLQSDETGDEDV</sequence>